<dbReference type="CDD" id="cd09176">
    <property type="entry name" value="PLDc_unchar6"/>
    <property type="match status" value="1"/>
</dbReference>
<organism evidence="1 2">
    <name type="scientific">Alistipes shahii</name>
    <dbReference type="NCBI Taxonomy" id="328814"/>
    <lineage>
        <taxon>Bacteria</taxon>
        <taxon>Pseudomonadati</taxon>
        <taxon>Bacteroidota</taxon>
        <taxon>Bacteroidia</taxon>
        <taxon>Bacteroidales</taxon>
        <taxon>Rikenellaceae</taxon>
        <taxon>Alistipes</taxon>
    </lineage>
</organism>
<comment type="caution">
    <text evidence="1">The sequence shown here is derived from an EMBL/GenBank/DDBJ whole genome shotgun (WGS) entry which is preliminary data.</text>
</comment>
<accession>A0A5B3GHD9</accession>
<evidence type="ECO:0008006" key="3">
    <source>
        <dbReference type="Google" id="ProtNLM"/>
    </source>
</evidence>
<dbReference type="RefSeq" id="WP_118406158.1">
    <property type="nucleotide sequence ID" value="NZ_CATVWL010000009.1"/>
</dbReference>
<reference evidence="1 2" key="1">
    <citation type="journal article" date="2019" name="Nat. Med.">
        <title>A library of human gut bacterial isolates paired with longitudinal multiomics data enables mechanistic microbiome research.</title>
        <authorList>
            <person name="Poyet M."/>
            <person name="Groussin M."/>
            <person name="Gibbons S.M."/>
            <person name="Avila-Pacheco J."/>
            <person name="Jiang X."/>
            <person name="Kearney S.M."/>
            <person name="Perrotta A.R."/>
            <person name="Berdy B."/>
            <person name="Zhao S."/>
            <person name="Lieberman T.D."/>
            <person name="Swanson P.K."/>
            <person name="Smith M."/>
            <person name="Roesemann S."/>
            <person name="Alexander J.E."/>
            <person name="Rich S.A."/>
            <person name="Livny J."/>
            <person name="Vlamakis H."/>
            <person name="Clish C."/>
            <person name="Bullock K."/>
            <person name="Deik A."/>
            <person name="Scott J."/>
            <person name="Pierce K.A."/>
            <person name="Xavier R.J."/>
            <person name="Alm E.J."/>
        </authorList>
    </citation>
    <scope>NUCLEOTIDE SEQUENCE [LARGE SCALE GENOMIC DNA]</scope>
    <source>
        <strain evidence="1 2">BIOML-A1</strain>
    </source>
</reference>
<proteinExistence type="predicted"/>
<dbReference type="AlphaFoldDB" id="A0A5B3GHD9"/>
<dbReference type="InterPro" id="IPR059166">
    <property type="entry name" value="PLD-like_cat"/>
</dbReference>
<sequence length="594" mass="67577">MAEALWNDIVYTDVLQSDGFVVDYAVCTTYSLDMPSLLSVPFMLGTMTDLTEATMRSPHLILETINQSAGKFAVFCNAGCIAIPQANSKVYSLLEQSVVQVTLQAKGGGFINFHPKVWIIKETNPNTGTQQIKLIVLSRNLTSSNDLDVVCELSGKISTKQATQKAQSKHKPLVDFLTWLIGKTDNCTIRKNMCSLCIDINCIEQFDLTDSPFEDYEFFPMGIPGYDGHAECLEQSMLKHATEMLVISPFVDTHILNQMVSCSHGARKTLITRHASVTQEIINLFNNEVYTPKEVLTDKVEKDVAVDLHEKVYFIRRHEGHLYYNHMYLGSTNATKNGFGRNVEFLLHLKFAPYKTSYEKYRSELINDSKECMFEQVISVPKEDGGKKNVTDELILRRAIAAIQKAQIRSNNGSYTITIQCLPNKLPSESVFLYPLGCNGKEQELTDDLIFEDIPLDSLTEFYSIRTGDLHRVIKIKTEEMPTDERDKAIFRSFINTKGKFINYLAFMLTEDVEQYILESQQLEKELAEDKTAALEQQISTSLYEDMVKMAYKDPDRIASIRQIVEKADESVIPDHFVEMYSTFENVLKRIKRL</sequence>
<protein>
    <recommendedName>
        <fullName evidence="3">Phospholipase D-like domain-containing protein</fullName>
    </recommendedName>
</protein>
<dbReference type="Gene3D" id="3.30.870.10">
    <property type="entry name" value="Endonuclease Chain A"/>
    <property type="match status" value="1"/>
</dbReference>
<dbReference type="Proteomes" id="UP000322658">
    <property type="component" value="Unassembled WGS sequence"/>
</dbReference>
<evidence type="ECO:0000313" key="2">
    <source>
        <dbReference type="Proteomes" id="UP000322658"/>
    </source>
</evidence>
<gene>
    <name evidence="1" type="ORF">F2Y07_13405</name>
</gene>
<name>A0A5B3GHD9_9BACT</name>
<dbReference type="EMBL" id="VVXJ01000042">
    <property type="protein sequence ID" value="KAA2372870.1"/>
    <property type="molecule type" value="Genomic_DNA"/>
</dbReference>
<evidence type="ECO:0000313" key="1">
    <source>
        <dbReference type="EMBL" id="KAA2372870.1"/>
    </source>
</evidence>